<dbReference type="Proteomes" id="UP000002366">
    <property type="component" value="Chromosome"/>
</dbReference>
<dbReference type="HOGENOM" id="CLU_3387727_0_0_0"/>
<evidence type="ECO:0000313" key="2">
    <source>
        <dbReference type="Proteomes" id="UP000002366"/>
    </source>
</evidence>
<dbReference type="AlphaFoldDB" id="D5ED83"/>
<protein>
    <submittedName>
        <fullName evidence="1">Uncharacterized protein</fullName>
    </submittedName>
</protein>
<dbReference type="KEGG" id="aco:Amico_0372"/>
<name>D5ED83_AMICL</name>
<dbReference type="STRING" id="572547.Amico_0372"/>
<keyword evidence="2" id="KW-1185">Reference proteome</keyword>
<evidence type="ECO:0000313" key="1">
    <source>
        <dbReference type="EMBL" id="ADE56515.1"/>
    </source>
</evidence>
<sequence>MRNLKISVSDKAFERLSKMGEGHLVERTIGGG</sequence>
<reference evidence="1 2" key="1">
    <citation type="journal article" date="2010" name="Stand. Genomic Sci.">
        <title>Complete genome sequence of Aminobacterium colombiense type strain (ALA-1).</title>
        <authorList>
            <person name="Chertkov O."/>
            <person name="Sikorski J."/>
            <person name="Brambilla E."/>
            <person name="Lapidus A."/>
            <person name="Copeland A."/>
            <person name="Glavina Del Rio T."/>
            <person name="Nolan M."/>
            <person name="Lucas S."/>
            <person name="Tice H."/>
            <person name="Cheng J.F."/>
            <person name="Han C."/>
            <person name="Detter J.C."/>
            <person name="Bruce D."/>
            <person name="Tapia R."/>
            <person name="Goodwin L."/>
            <person name="Pitluck S."/>
            <person name="Liolios K."/>
            <person name="Ivanova N."/>
            <person name="Mavromatis K."/>
            <person name="Ovchinnikova G."/>
            <person name="Pati A."/>
            <person name="Chen A."/>
            <person name="Palaniappan K."/>
            <person name="Land M."/>
            <person name="Hauser L."/>
            <person name="Chang Y.J."/>
            <person name="Jeffries C.D."/>
            <person name="Spring S."/>
            <person name="Rohde M."/>
            <person name="Goker M."/>
            <person name="Bristow J."/>
            <person name="Eisen J.A."/>
            <person name="Markowitz V."/>
            <person name="Hugenholtz P."/>
            <person name="Kyrpides N.C."/>
            <person name="Klenk H.P."/>
        </authorList>
    </citation>
    <scope>NUCLEOTIDE SEQUENCE [LARGE SCALE GENOMIC DNA]</scope>
    <source>
        <strain evidence="2">DSM 12261 / ALA-1</strain>
    </source>
</reference>
<organism evidence="1 2">
    <name type="scientific">Aminobacterium colombiense (strain DSM 12261 / ALA-1)</name>
    <dbReference type="NCBI Taxonomy" id="572547"/>
    <lineage>
        <taxon>Bacteria</taxon>
        <taxon>Thermotogati</taxon>
        <taxon>Synergistota</taxon>
        <taxon>Synergistia</taxon>
        <taxon>Synergistales</taxon>
        <taxon>Aminobacteriaceae</taxon>
        <taxon>Aminobacterium</taxon>
    </lineage>
</organism>
<gene>
    <name evidence="1" type="ordered locus">Amico_0372</name>
</gene>
<proteinExistence type="predicted"/>
<accession>D5ED83</accession>
<dbReference type="EMBL" id="CP001997">
    <property type="protein sequence ID" value="ADE56515.1"/>
    <property type="molecule type" value="Genomic_DNA"/>
</dbReference>